<dbReference type="Pfam" id="PF02902">
    <property type="entry name" value="Peptidase_C48"/>
    <property type="match status" value="1"/>
</dbReference>
<dbReference type="GO" id="GO:0008234">
    <property type="term" value="F:cysteine-type peptidase activity"/>
    <property type="evidence" value="ECO:0007669"/>
    <property type="project" value="UniProtKB-KW"/>
</dbReference>
<dbReference type="GO" id="GO:0016926">
    <property type="term" value="P:protein desumoylation"/>
    <property type="evidence" value="ECO:0007669"/>
    <property type="project" value="UniProtKB-ARBA"/>
</dbReference>
<evidence type="ECO:0000256" key="1">
    <source>
        <dbReference type="ARBA" id="ARBA00005234"/>
    </source>
</evidence>
<dbReference type="Proteomes" id="UP000652761">
    <property type="component" value="Unassembled WGS sequence"/>
</dbReference>
<dbReference type="EMBL" id="NMUH01003687">
    <property type="protein sequence ID" value="MQM06679.1"/>
    <property type="molecule type" value="Genomic_DNA"/>
</dbReference>
<reference evidence="7" key="1">
    <citation type="submission" date="2017-07" db="EMBL/GenBank/DDBJ databases">
        <title>Taro Niue Genome Assembly and Annotation.</title>
        <authorList>
            <person name="Atibalentja N."/>
            <person name="Keating K."/>
            <person name="Fields C.J."/>
        </authorList>
    </citation>
    <scope>NUCLEOTIDE SEQUENCE</scope>
    <source>
        <strain evidence="7">Niue_2</strain>
        <tissue evidence="7">Leaf</tissue>
    </source>
</reference>
<keyword evidence="5" id="KW-0812">Transmembrane</keyword>
<evidence type="ECO:0000256" key="5">
    <source>
        <dbReference type="SAM" id="Phobius"/>
    </source>
</evidence>
<protein>
    <recommendedName>
        <fullName evidence="6">Ubiquitin-like protease family profile domain-containing protein</fullName>
    </recommendedName>
</protein>
<comment type="similarity">
    <text evidence="1">Belongs to the peptidase C48 family.</text>
</comment>
<dbReference type="PANTHER" id="PTHR46915">
    <property type="entry name" value="UBIQUITIN-LIKE PROTEASE 4-RELATED"/>
    <property type="match status" value="1"/>
</dbReference>
<dbReference type="PROSITE" id="PS50600">
    <property type="entry name" value="ULP_PROTEASE"/>
    <property type="match status" value="1"/>
</dbReference>
<name>A0A843WAU4_COLES</name>
<dbReference type="PANTHER" id="PTHR46915:SF6">
    <property type="entry name" value="CYSTEINE PROTEINASES SUPERFAMILY PROTEIN"/>
    <property type="match status" value="1"/>
</dbReference>
<dbReference type="OrthoDB" id="568156at2759"/>
<gene>
    <name evidence="7" type="ORF">Taro_039507</name>
</gene>
<dbReference type="GO" id="GO:0006508">
    <property type="term" value="P:proteolysis"/>
    <property type="evidence" value="ECO:0007669"/>
    <property type="project" value="UniProtKB-KW"/>
</dbReference>
<accession>A0A843WAU4</accession>
<dbReference type="InterPro" id="IPR038765">
    <property type="entry name" value="Papain-like_cys_pep_sf"/>
</dbReference>
<evidence type="ECO:0000256" key="2">
    <source>
        <dbReference type="ARBA" id="ARBA00022670"/>
    </source>
</evidence>
<dbReference type="SUPFAM" id="SSF54001">
    <property type="entry name" value="Cysteine proteinases"/>
    <property type="match status" value="1"/>
</dbReference>
<comment type="caution">
    <text evidence="7">The sequence shown here is derived from an EMBL/GenBank/DDBJ whole genome shotgun (WGS) entry which is preliminary data.</text>
</comment>
<dbReference type="InterPro" id="IPR004252">
    <property type="entry name" value="Probable_transposase_24"/>
</dbReference>
<evidence type="ECO:0000313" key="7">
    <source>
        <dbReference type="EMBL" id="MQM06679.1"/>
    </source>
</evidence>
<dbReference type="Pfam" id="PF03004">
    <property type="entry name" value="Transposase_24"/>
    <property type="match status" value="1"/>
</dbReference>
<organism evidence="7 8">
    <name type="scientific">Colocasia esculenta</name>
    <name type="common">Wild taro</name>
    <name type="synonym">Arum esculentum</name>
    <dbReference type="NCBI Taxonomy" id="4460"/>
    <lineage>
        <taxon>Eukaryota</taxon>
        <taxon>Viridiplantae</taxon>
        <taxon>Streptophyta</taxon>
        <taxon>Embryophyta</taxon>
        <taxon>Tracheophyta</taxon>
        <taxon>Spermatophyta</taxon>
        <taxon>Magnoliopsida</taxon>
        <taxon>Liliopsida</taxon>
        <taxon>Araceae</taxon>
        <taxon>Aroideae</taxon>
        <taxon>Colocasieae</taxon>
        <taxon>Colocasia</taxon>
    </lineage>
</organism>
<keyword evidence="3" id="KW-0378">Hydrolase</keyword>
<feature type="domain" description="Ubiquitin-like protease family profile" evidence="6">
    <location>
        <begin position="1"/>
        <end position="136"/>
    </location>
</feature>
<proteinExistence type="inferred from homology"/>
<dbReference type="Gene3D" id="3.40.395.10">
    <property type="entry name" value="Adenoviral Proteinase, Chain A"/>
    <property type="match status" value="1"/>
</dbReference>
<evidence type="ECO:0000256" key="4">
    <source>
        <dbReference type="ARBA" id="ARBA00022807"/>
    </source>
</evidence>
<keyword evidence="4" id="KW-0788">Thiol protease</keyword>
<dbReference type="InterPro" id="IPR003653">
    <property type="entry name" value="Peptidase_C48_C"/>
</dbReference>
<evidence type="ECO:0000256" key="3">
    <source>
        <dbReference type="ARBA" id="ARBA00022801"/>
    </source>
</evidence>
<evidence type="ECO:0000259" key="6">
    <source>
        <dbReference type="PROSITE" id="PS50600"/>
    </source>
</evidence>
<feature type="non-terminal residue" evidence="7">
    <location>
        <position position="349"/>
    </location>
</feature>
<dbReference type="AlphaFoldDB" id="A0A843WAU4"/>
<keyword evidence="5" id="KW-1133">Transmembrane helix</keyword>
<sequence length="349" mass="40146">TLLKRFEIFDSLWFNFCRLTSDGVYRIKSNVQKISLLKKSYSLLPICIWNHWQLVVICNKGDNDMPFLILFDSLHMGKPTRIENELKNFLKIAYEGKEMRAVADELKVIDLHVQKVPQQKGNTECGFMVLYFIFCFILIAPASFGTNDYPSFLTADWFSREEYEKFREDLQGKRIHIDAQSASTSKKRSETNKQKKSKHTFFHCAGSKSFADIYHEEFLKTGATLDHGDLFIRTRMKKAGSPVDEESVAMISSASVFHAQRKKDSLVGRRVRILNFYGQVVASGILMFDDNDNVVMGKKLGGEYYEVSILIAHDPTASLFIKDTDRKNMNDVVGSHIIWLREYVGLEDN</sequence>
<keyword evidence="8" id="KW-1185">Reference proteome</keyword>
<keyword evidence="2" id="KW-0645">Protease</keyword>
<feature type="transmembrane region" description="Helical" evidence="5">
    <location>
        <begin position="125"/>
        <end position="144"/>
    </location>
</feature>
<keyword evidence="5" id="KW-0472">Membrane</keyword>
<evidence type="ECO:0000313" key="8">
    <source>
        <dbReference type="Proteomes" id="UP000652761"/>
    </source>
</evidence>